<dbReference type="GO" id="GO:0004359">
    <property type="term" value="F:glutaminase activity"/>
    <property type="evidence" value="ECO:0007669"/>
    <property type="project" value="UniProtKB-EC"/>
</dbReference>
<dbReference type="SMART" id="SM01211">
    <property type="entry name" value="GATase_5"/>
    <property type="match status" value="1"/>
</dbReference>
<protein>
    <recommendedName>
        <fullName evidence="8">Phosphoribosylformylglycinamidine synthase subunit PurQ</fullName>
        <shortName evidence="8">FGAM synthase</shortName>
        <ecNumber evidence="8">6.3.5.3</ecNumber>
    </recommendedName>
    <alternativeName>
        <fullName evidence="8">Formylglycinamide ribonucleotide amidotransferase subunit I</fullName>
        <shortName evidence="8">FGAR amidotransferase I</shortName>
        <shortName evidence="8">FGAR-AT I</shortName>
    </alternativeName>
    <alternativeName>
        <fullName evidence="8">Glutaminase PurQ</fullName>
        <ecNumber evidence="8">3.5.1.2</ecNumber>
    </alternativeName>
    <alternativeName>
        <fullName evidence="8">Phosphoribosylformylglycinamidine synthase subunit I</fullName>
    </alternativeName>
</protein>
<evidence type="ECO:0000256" key="6">
    <source>
        <dbReference type="ARBA" id="ARBA00022840"/>
    </source>
</evidence>
<evidence type="ECO:0000313" key="10">
    <source>
        <dbReference type="Proteomes" id="UP000239735"/>
    </source>
</evidence>
<dbReference type="EMBL" id="OKRB01000139">
    <property type="protein sequence ID" value="SPE30327.1"/>
    <property type="molecule type" value="Genomic_DNA"/>
</dbReference>
<keyword evidence="5 8" id="KW-0378">Hydrolase</keyword>
<dbReference type="GO" id="GO:0006189">
    <property type="term" value="P:'de novo' IMP biosynthetic process"/>
    <property type="evidence" value="ECO:0007669"/>
    <property type="project" value="UniProtKB-UniRule"/>
</dbReference>
<dbReference type="InterPro" id="IPR010075">
    <property type="entry name" value="PRibForGlyAmidine_synth_PurQ"/>
</dbReference>
<comment type="catalytic activity">
    <reaction evidence="8">
        <text>L-glutamine + H2O = L-glutamate + NH4(+)</text>
        <dbReference type="Rhea" id="RHEA:15889"/>
        <dbReference type="ChEBI" id="CHEBI:15377"/>
        <dbReference type="ChEBI" id="CHEBI:28938"/>
        <dbReference type="ChEBI" id="CHEBI:29985"/>
        <dbReference type="ChEBI" id="CHEBI:58359"/>
        <dbReference type="EC" id="3.5.1.2"/>
    </reaction>
</comment>
<dbReference type="EC" id="6.3.5.3" evidence="8"/>
<dbReference type="Gene3D" id="3.40.50.880">
    <property type="match status" value="1"/>
</dbReference>
<proteinExistence type="inferred from homology"/>
<evidence type="ECO:0000313" key="9">
    <source>
        <dbReference type="EMBL" id="SPE30327.1"/>
    </source>
</evidence>
<comment type="subunit">
    <text evidence="8">Part of the FGAM synthase complex composed of 1 PurL, 1 PurQ and 2 PurS subunits.</text>
</comment>
<evidence type="ECO:0000256" key="8">
    <source>
        <dbReference type="HAMAP-Rule" id="MF_00421"/>
    </source>
</evidence>
<keyword evidence="1 8" id="KW-0963">Cytoplasm</keyword>
<evidence type="ECO:0000256" key="3">
    <source>
        <dbReference type="ARBA" id="ARBA00022741"/>
    </source>
</evidence>
<keyword evidence="6 8" id="KW-0067">ATP-binding</keyword>
<feature type="active site" evidence="8">
    <location>
        <position position="203"/>
    </location>
</feature>
<keyword evidence="2 8" id="KW-0436">Ligase</keyword>
<comment type="caution">
    <text evidence="8">Lacks conserved residue(s) required for the propagation of feature annotation.</text>
</comment>
<dbReference type="Pfam" id="PF13507">
    <property type="entry name" value="GATase_5"/>
    <property type="match status" value="1"/>
</dbReference>
<dbReference type="CDD" id="cd01740">
    <property type="entry name" value="GATase1_FGAR_AT"/>
    <property type="match status" value="1"/>
</dbReference>
<dbReference type="PANTHER" id="PTHR47552:SF1">
    <property type="entry name" value="PHOSPHORIBOSYLFORMYLGLYCINAMIDINE SYNTHASE SUBUNIT PURQ"/>
    <property type="match status" value="1"/>
</dbReference>
<dbReference type="OrthoDB" id="9804441at2"/>
<evidence type="ECO:0000256" key="1">
    <source>
        <dbReference type="ARBA" id="ARBA00022490"/>
    </source>
</evidence>
<accession>A0A2N9M4H3</accession>
<dbReference type="AlphaFoldDB" id="A0A2N9M4H3"/>
<dbReference type="SUPFAM" id="SSF52317">
    <property type="entry name" value="Class I glutamine amidotransferase-like"/>
    <property type="match status" value="1"/>
</dbReference>
<dbReference type="GO" id="GO:0005737">
    <property type="term" value="C:cytoplasm"/>
    <property type="evidence" value="ECO:0007669"/>
    <property type="project" value="UniProtKB-SubCell"/>
</dbReference>
<dbReference type="EC" id="3.5.1.2" evidence="8"/>
<keyword evidence="7 8" id="KW-0315">Glutamine amidotransferase</keyword>
<dbReference type="GO" id="GO:0004642">
    <property type="term" value="F:phosphoribosylformylglycinamidine synthase activity"/>
    <property type="evidence" value="ECO:0007669"/>
    <property type="project" value="UniProtKB-UniRule"/>
</dbReference>
<dbReference type="PANTHER" id="PTHR47552">
    <property type="entry name" value="PHOSPHORIBOSYLFORMYLGLYCINAMIDINE SYNTHASE SUBUNIT PURQ"/>
    <property type="match status" value="1"/>
</dbReference>
<comment type="catalytic activity">
    <reaction evidence="8">
        <text>N(2)-formyl-N(1)-(5-phospho-beta-D-ribosyl)glycinamide + L-glutamine + ATP + H2O = 2-formamido-N(1)-(5-O-phospho-beta-D-ribosyl)acetamidine + L-glutamate + ADP + phosphate + H(+)</text>
        <dbReference type="Rhea" id="RHEA:17129"/>
        <dbReference type="ChEBI" id="CHEBI:15377"/>
        <dbReference type="ChEBI" id="CHEBI:15378"/>
        <dbReference type="ChEBI" id="CHEBI:29985"/>
        <dbReference type="ChEBI" id="CHEBI:30616"/>
        <dbReference type="ChEBI" id="CHEBI:43474"/>
        <dbReference type="ChEBI" id="CHEBI:58359"/>
        <dbReference type="ChEBI" id="CHEBI:147286"/>
        <dbReference type="ChEBI" id="CHEBI:147287"/>
        <dbReference type="ChEBI" id="CHEBI:456216"/>
        <dbReference type="EC" id="6.3.5.3"/>
    </reaction>
</comment>
<comment type="subcellular location">
    <subcellularLocation>
        <location evidence="8">Cytoplasm</location>
    </subcellularLocation>
</comment>
<keyword evidence="4 8" id="KW-0658">Purine biosynthesis</keyword>
<reference evidence="10" key="1">
    <citation type="submission" date="2018-02" db="EMBL/GenBank/DDBJ databases">
        <authorList>
            <person name="Hausmann B."/>
        </authorList>
    </citation>
    <scope>NUCLEOTIDE SEQUENCE [LARGE SCALE GENOMIC DNA]</scope>
    <source>
        <strain evidence="10">Peat soil MAG SbA5</strain>
    </source>
</reference>
<keyword evidence="3 8" id="KW-0547">Nucleotide-binding</keyword>
<name>A0A2N9M4H3_9BACT</name>
<comment type="pathway">
    <text evidence="8">Purine metabolism; IMP biosynthesis via de novo pathway; 5-amino-1-(5-phospho-D-ribosyl)imidazole from N(2)-formyl-N(1)-(5-phospho-D-ribosyl)glycinamide: step 1/2.</text>
</comment>
<dbReference type="HAMAP" id="MF_00421">
    <property type="entry name" value="PurQ"/>
    <property type="match status" value="1"/>
</dbReference>
<dbReference type="PROSITE" id="PS51273">
    <property type="entry name" value="GATASE_TYPE_1"/>
    <property type="match status" value="1"/>
</dbReference>
<dbReference type="NCBIfam" id="NF002957">
    <property type="entry name" value="PRK03619.1"/>
    <property type="match status" value="1"/>
</dbReference>
<gene>
    <name evidence="8 9" type="primary">purQ</name>
    <name evidence="9" type="ORF">SBA5_780026</name>
</gene>
<dbReference type="GO" id="GO:0005524">
    <property type="term" value="F:ATP binding"/>
    <property type="evidence" value="ECO:0007669"/>
    <property type="project" value="UniProtKB-KW"/>
</dbReference>
<evidence type="ECO:0000256" key="4">
    <source>
        <dbReference type="ARBA" id="ARBA00022755"/>
    </source>
</evidence>
<evidence type="ECO:0000256" key="5">
    <source>
        <dbReference type="ARBA" id="ARBA00022801"/>
    </source>
</evidence>
<dbReference type="NCBIfam" id="TIGR01737">
    <property type="entry name" value="FGAM_synth_I"/>
    <property type="match status" value="1"/>
</dbReference>
<dbReference type="UniPathway" id="UPA00074">
    <property type="reaction ID" value="UER00128"/>
</dbReference>
<dbReference type="Proteomes" id="UP000239735">
    <property type="component" value="Unassembled WGS sequence"/>
</dbReference>
<sequence>MKFGVVVFPGSNCDYDTYNVIAEVAHQPVEFLWHDNEDLRGVDAVLIPGGFAYGDYLRTGAIARFSPVMQAVKLFAASGGLVLGICNGFQILTEAGLLPGALMRNAGLKYICKQVHLRVETADSPFTNQLKEGQVLEIPIGHMEGNYFCEPDELKRLQSEDRIAFRYATPKGELTPDANPNGSLGNIAGILNEGRNVLGMMPHPDRSSEWLLGSADGWGVFASMVQALGVATMG</sequence>
<dbReference type="InterPro" id="IPR029062">
    <property type="entry name" value="Class_I_gatase-like"/>
</dbReference>
<comment type="function">
    <text evidence="8">Part of the phosphoribosylformylglycinamidine synthase complex involved in the purines biosynthetic pathway. Catalyzes the ATP-dependent conversion of formylglycinamide ribonucleotide (FGAR) and glutamine to yield formylglycinamidine ribonucleotide (FGAM) and glutamate. The FGAM synthase complex is composed of three subunits. PurQ produces an ammonia molecule by converting glutamine to glutamate. PurL transfers the ammonia molecule to FGAR to form FGAM in an ATP-dependent manner. PurS interacts with PurQ and PurL and is thought to assist in the transfer of the ammonia molecule from PurQ to PurL.</text>
</comment>
<feature type="active site" description="Nucleophile" evidence="8">
    <location>
        <position position="86"/>
    </location>
</feature>
<organism evidence="9 10">
    <name type="scientific">Candidatus Sulfuritelmatomonas gaucii</name>
    <dbReference type="NCBI Taxonomy" id="2043161"/>
    <lineage>
        <taxon>Bacteria</taxon>
        <taxon>Pseudomonadati</taxon>
        <taxon>Acidobacteriota</taxon>
        <taxon>Terriglobia</taxon>
        <taxon>Terriglobales</taxon>
        <taxon>Acidobacteriaceae</taxon>
        <taxon>Candidatus Sulfuritelmatomonas</taxon>
    </lineage>
</organism>
<evidence type="ECO:0000256" key="2">
    <source>
        <dbReference type="ARBA" id="ARBA00022598"/>
    </source>
</evidence>
<evidence type="ECO:0000256" key="7">
    <source>
        <dbReference type="ARBA" id="ARBA00022962"/>
    </source>
</evidence>
<dbReference type="PIRSF" id="PIRSF001586">
    <property type="entry name" value="FGAM_synth_I"/>
    <property type="match status" value="1"/>
</dbReference>